<dbReference type="Gene3D" id="3.40.190.10">
    <property type="entry name" value="Periplasmic binding protein-like II"/>
    <property type="match status" value="2"/>
</dbReference>
<keyword evidence="7" id="KW-1185">Reference proteome</keyword>
<dbReference type="InterPro" id="IPR043128">
    <property type="entry name" value="Rev_trsase/Diguanyl_cyclase"/>
</dbReference>
<dbReference type="STRING" id="39480.EUAN_02160"/>
<dbReference type="Pfam" id="PF00497">
    <property type="entry name" value="SBP_bac_3"/>
    <property type="match status" value="1"/>
</dbReference>
<evidence type="ECO:0000259" key="5">
    <source>
        <dbReference type="PROSITE" id="PS51832"/>
    </source>
</evidence>
<evidence type="ECO:0000256" key="2">
    <source>
        <dbReference type="SAM" id="SignalP"/>
    </source>
</evidence>
<dbReference type="AlphaFoldDB" id="A0A1S1V9U3"/>
<dbReference type="CDD" id="cd01949">
    <property type="entry name" value="GGDEF"/>
    <property type="match status" value="1"/>
</dbReference>
<dbReference type="OrthoDB" id="9798833at2"/>
<dbReference type="Pfam" id="PF13487">
    <property type="entry name" value="HD_5"/>
    <property type="match status" value="1"/>
</dbReference>
<dbReference type="Pfam" id="PF00990">
    <property type="entry name" value="GGDEF"/>
    <property type="match status" value="1"/>
</dbReference>
<evidence type="ECO:0000259" key="3">
    <source>
        <dbReference type="PROSITE" id="PS50887"/>
    </source>
</evidence>
<feature type="domain" description="HD" evidence="4">
    <location>
        <begin position="481"/>
        <end position="603"/>
    </location>
</feature>
<evidence type="ECO:0000256" key="1">
    <source>
        <dbReference type="SAM" id="Phobius"/>
    </source>
</evidence>
<feature type="signal peptide" evidence="2">
    <location>
        <begin position="1"/>
        <end position="29"/>
    </location>
</feature>
<dbReference type="PANTHER" id="PTHR43155:SF2">
    <property type="entry name" value="CYCLIC DI-GMP PHOSPHODIESTERASE PA4108"/>
    <property type="match status" value="1"/>
</dbReference>
<dbReference type="NCBIfam" id="TIGR00254">
    <property type="entry name" value="GGDEF"/>
    <property type="match status" value="1"/>
</dbReference>
<dbReference type="CDD" id="cd13704">
    <property type="entry name" value="PBP2_HisK"/>
    <property type="match status" value="1"/>
</dbReference>
<accession>A0A1S1V9U3</accession>
<protein>
    <submittedName>
        <fullName evidence="6">Cyclic di-GMP phosphodiesterase response regulator RpfG</fullName>
        <ecNumber evidence="6">3.1.4.52</ecNumber>
    </submittedName>
</protein>
<dbReference type="CDD" id="cd00077">
    <property type="entry name" value="HDc"/>
    <property type="match status" value="1"/>
</dbReference>
<keyword evidence="2" id="KW-0732">Signal</keyword>
<dbReference type="PROSITE" id="PS51831">
    <property type="entry name" value="HD"/>
    <property type="match status" value="1"/>
</dbReference>
<dbReference type="InterPro" id="IPR003607">
    <property type="entry name" value="HD/PDEase_dom"/>
</dbReference>
<dbReference type="InterPro" id="IPR037522">
    <property type="entry name" value="HD_GYP_dom"/>
</dbReference>
<feature type="domain" description="GGDEF" evidence="3">
    <location>
        <begin position="338"/>
        <end position="467"/>
    </location>
</feature>
<dbReference type="GO" id="GO:0071111">
    <property type="term" value="F:cyclic-guanylate-specific phosphodiesterase activity"/>
    <property type="evidence" value="ECO:0007669"/>
    <property type="project" value="UniProtKB-EC"/>
</dbReference>
<name>A0A1S1V9U3_9FIRM</name>
<dbReference type="InterPro" id="IPR000160">
    <property type="entry name" value="GGDEF_dom"/>
</dbReference>
<keyword evidence="6" id="KW-0378">Hydrolase</keyword>
<dbReference type="InterPro" id="IPR029787">
    <property type="entry name" value="Nucleotide_cyclase"/>
</dbReference>
<dbReference type="RefSeq" id="WP_071060771.1">
    <property type="nucleotide sequence ID" value="NZ_MKIE01000001.1"/>
</dbReference>
<proteinExistence type="predicted"/>
<evidence type="ECO:0000259" key="4">
    <source>
        <dbReference type="PROSITE" id="PS51831"/>
    </source>
</evidence>
<dbReference type="PROSITE" id="PS51832">
    <property type="entry name" value="HD_GYP"/>
    <property type="match status" value="1"/>
</dbReference>
<feature type="chain" id="PRO_5010196616" evidence="2">
    <location>
        <begin position="30"/>
        <end position="666"/>
    </location>
</feature>
<dbReference type="Gene3D" id="3.30.70.270">
    <property type="match status" value="1"/>
</dbReference>
<dbReference type="SUPFAM" id="SSF109604">
    <property type="entry name" value="HD-domain/PDEase-like"/>
    <property type="match status" value="1"/>
</dbReference>
<dbReference type="SMART" id="SM00267">
    <property type="entry name" value="GGDEF"/>
    <property type="match status" value="1"/>
</dbReference>
<dbReference type="InterPro" id="IPR006674">
    <property type="entry name" value="HD_domain"/>
</dbReference>
<keyword evidence="1" id="KW-0812">Transmembrane</keyword>
<sequence length="666" mass="73619">MIPLQFRKKLSLKFAVTSLALFFLVGGSASSGKVANKDDSILILGNENLAPIVYEDKGKSVGLAVEIAKELENYIGVSVKVETKGWSEAQEMLRNGEADALLHINKTPERMKDFEFSDPILESEISIFTNNSGIEISGVDALSGLNVGVEDGGFAESFLKSNHNLSLVQVSSLNDGFDSLKSGAIDVFIADKWAGSHVLATRGIEGIWITGNPIAKQTSHIAVKKGDTALLSAIDKSLSKLKEDGTYQLILDSWEPEKTIFQTKEQISNYKLRMGIYASSIVAIITTACGFVLLVQLKKSKAKQKQIEYLSFHDQLTGLYSRYFFEKEVERLSNASSLPLSLILIDVNGLKLINDAFGHKKGDLLLKKVSDSLKSECGPDGIVCRIGGDEFTVLLPNTDSHKAKELSENICRTLSCNSVESIPITASAGYSTKIQVDEDMSEVFRKAEDNMYHSKTSEKKSIRYNSINIIMKTLFEKTPREEAHSERVSELCKEIANEMGMNPIEANMLNTAGLLHDIGKIAVGNSILDKKGPLDDREWTEMRKHPEISYNILSSVNDYGPLADVALSHHERWDGEGYPRKLSGKEIPLHARIIAVADTYDAMTSKRSYRNAMNPEYAMAEIKKNSGKQFDPEVVEVFSRVFEKILSEENSSLSEDMSKAEVPCLN</sequence>
<reference evidence="6 7" key="1">
    <citation type="submission" date="2016-09" db="EMBL/GenBank/DDBJ databases">
        <title>Genome sequence of Eubacterium angustum.</title>
        <authorList>
            <person name="Poehlein A."/>
            <person name="Daniel R."/>
        </authorList>
    </citation>
    <scope>NUCLEOTIDE SEQUENCE [LARGE SCALE GENOMIC DNA]</scope>
    <source>
        <strain evidence="6 7">DSM 1989</strain>
    </source>
</reference>
<dbReference type="Proteomes" id="UP000180254">
    <property type="component" value="Unassembled WGS sequence"/>
</dbReference>
<evidence type="ECO:0000313" key="7">
    <source>
        <dbReference type="Proteomes" id="UP000180254"/>
    </source>
</evidence>
<dbReference type="PANTHER" id="PTHR43155">
    <property type="entry name" value="CYCLIC DI-GMP PHOSPHODIESTERASE PA4108-RELATED"/>
    <property type="match status" value="1"/>
</dbReference>
<gene>
    <name evidence="6" type="primary">rpfG_1</name>
    <name evidence="6" type="ORF">EUAN_02160</name>
</gene>
<dbReference type="SUPFAM" id="SSF55073">
    <property type="entry name" value="Nucleotide cyclase"/>
    <property type="match status" value="1"/>
</dbReference>
<dbReference type="SUPFAM" id="SSF53850">
    <property type="entry name" value="Periplasmic binding protein-like II"/>
    <property type="match status" value="1"/>
</dbReference>
<evidence type="ECO:0000313" key="6">
    <source>
        <dbReference type="EMBL" id="OHW63352.1"/>
    </source>
</evidence>
<dbReference type="EC" id="3.1.4.52" evidence="6"/>
<keyword evidence="1" id="KW-0472">Membrane</keyword>
<feature type="domain" description="HD-GYP" evidence="5">
    <location>
        <begin position="459"/>
        <end position="654"/>
    </location>
</feature>
<comment type="caution">
    <text evidence="6">The sequence shown here is derived from an EMBL/GenBank/DDBJ whole genome shotgun (WGS) entry which is preliminary data.</text>
</comment>
<keyword evidence="1" id="KW-1133">Transmembrane helix</keyword>
<dbReference type="PROSITE" id="PS50887">
    <property type="entry name" value="GGDEF"/>
    <property type="match status" value="1"/>
</dbReference>
<dbReference type="SMART" id="SM00471">
    <property type="entry name" value="HDc"/>
    <property type="match status" value="1"/>
</dbReference>
<dbReference type="SMART" id="SM00062">
    <property type="entry name" value="PBPb"/>
    <property type="match status" value="1"/>
</dbReference>
<feature type="transmembrane region" description="Helical" evidence="1">
    <location>
        <begin position="274"/>
        <end position="295"/>
    </location>
</feature>
<dbReference type="Gene3D" id="1.10.3210.10">
    <property type="entry name" value="Hypothetical protein af1432"/>
    <property type="match status" value="1"/>
</dbReference>
<organism evidence="6 7">
    <name type="scientific">Andreesenia angusta</name>
    <dbReference type="NCBI Taxonomy" id="39480"/>
    <lineage>
        <taxon>Bacteria</taxon>
        <taxon>Bacillati</taxon>
        <taxon>Bacillota</taxon>
        <taxon>Tissierellia</taxon>
        <taxon>Tissierellales</taxon>
        <taxon>Gottschalkiaceae</taxon>
        <taxon>Andreesenia</taxon>
    </lineage>
</organism>
<dbReference type="EMBL" id="MKIE01000001">
    <property type="protein sequence ID" value="OHW63352.1"/>
    <property type="molecule type" value="Genomic_DNA"/>
</dbReference>
<dbReference type="InterPro" id="IPR001638">
    <property type="entry name" value="Solute-binding_3/MltF_N"/>
</dbReference>